<proteinExistence type="predicted"/>
<dbReference type="EMBL" id="JAUTWS010000033">
    <property type="protein sequence ID" value="MDO9711743.1"/>
    <property type="molecule type" value="Genomic_DNA"/>
</dbReference>
<keyword evidence="2" id="KW-0812">Transmembrane</keyword>
<organism evidence="4 5">
    <name type="scientific">Paracraurococcus lichenis</name>
    <dbReference type="NCBI Taxonomy" id="3064888"/>
    <lineage>
        <taxon>Bacteria</taxon>
        <taxon>Pseudomonadati</taxon>
        <taxon>Pseudomonadota</taxon>
        <taxon>Alphaproteobacteria</taxon>
        <taxon>Acetobacterales</taxon>
        <taxon>Roseomonadaceae</taxon>
        <taxon>Paracraurococcus</taxon>
    </lineage>
</organism>
<dbReference type="InterPro" id="IPR032807">
    <property type="entry name" value="GNVR"/>
</dbReference>
<keyword evidence="5" id="KW-1185">Reference proteome</keyword>
<reference evidence="4 5" key="1">
    <citation type="submission" date="2023-08" db="EMBL/GenBank/DDBJ databases">
        <title>The draft genome sequence of Paracraurococcus sp. LOR1-02.</title>
        <authorList>
            <person name="Kingkaew E."/>
            <person name="Tanasupawat S."/>
        </authorList>
    </citation>
    <scope>NUCLEOTIDE SEQUENCE [LARGE SCALE GENOMIC DNA]</scope>
    <source>
        <strain evidence="4 5">LOR1-02</strain>
    </source>
</reference>
<dbReference type="InterPro" id="IPR050445">
    <property type="entry name" value="Bact_polysacc_biosynth/exp"/>
</dbReference>
<accession>A0ABT9E6J8</accession>
<dbReference type="Proteomes" id="UP001243009">
    <property type="component" value="Unassembled WGS sequence"/>
</dbReference>
<dbReference type="PANTHER" id="PTHR32309">
    <property type="entry name" value="TYROSINE-PROTEIN KINASE"/>
    <property type="match status" value="1"/>
</dbReference>
<evidence type="ECO:0000256" key="1">
    <source>
        <dbReference type="SAM" id="Coils"/>
    </source>
</evidence>
<feature type="domain" description="Tyrosine-protein kinase G-rich" evidence="3">
    <location>
        <begin position="31"/>
        <end position="111"/>
    </location>
</feature>
<feature type="non-terminal residue" evidence="4">
    <location>
        <position position="1"/>
    </location>
</feature>
<name>A0ABT9E6J8_9PROT</name>
<keyword evidence="1" id="KW-0175">Coiled coil</keyword>
<dbReference type="Pfam" id="PF13807">
    <property type="entry name" value="GNVR"/>
    <property type="match status" value="1"/>
</dbReference>
<feature type="transmembrane region" description="Helical" evidence="2">
    <location>
        <begin position="148"/>
        <end position="170"/>
    </location>
</feature>
<keyword evidence="2" id="KW-0472">Membrane</keyword>
<keyword evidence="2" id="KW-1133">Transmembrane helix</keyword>
<evidence type="ECO:0000313" key="5">
    <source>
        <dbReference type="Proteomes" id="UP001243009"/>
    </source>
</evidence>
<evidence type="ECO:0000259" key="3">
    <source>
        <dbReference type="Pfam" id="PF13807"/>
    </source>
</evidence>
<comment type="caution">
    <text evidence="4">The sequence shown here is derived from an EMBL/GenBank/DDBJ whole genome shotgun (WGS) entry which is preliminary data.</text>
</comment>
<evidence type="ECO:0000313" key="4">
    <source>
        <dbReference type="EMBL" id="MDO9711743.1"/>
    </source>
</evidence>
<evidence type="ECO:0000256" key="2">
    <source>
        <dbReference type="SAM" id="Phobius"/>
    </source>
</evidence>
<feature type="coiled-coil region" evidence="1">
    <location>
        <begin position="3"/>
        <end position="54"/>
    </location>
</feature>
<feature type="transmembrane region" description="Helical" evidence="2">
    <location>
        <begin position="92"/>
        <end position="113"/>
    </location>
</feature>
<dbReference type="PANTHER" id="PTHR32309:SF13">
    <property type="entry name" value="FERRIC ENTEROBACTIN TRANSPORT PROTEIN FEPE"/>
    <property type="match status" value="1"/>
</dbReference>
<gene>
    <name evidence="4" type="ORF">Q7A36_25570</name>
</gene>
<sequence length="182" mass="19516">ANRASLERQVRDEAASVEQLEALARTAPQLQAQFQNLDRDYSVLRKAYEELLERRESVQIAGAARTGAERVRLEVVDPPVVPPEPSGPNRPLLSSLVLAAGLGAGGLLAFLLVQLDRGFYTVHDLRKLGLPVIGSISSATPLPPQTAAATLFASSLVLLFVAYGAVTVFFPALRSLVSRFVA</sequence>
<dbReference type="RefSeq" id="WP_305106599.1">
    <property type="nucleotide sequence ID" value="NZ_JAUTWS010000033.1"/>
</dbReference>
<protein>
    <submittedName>
        <fullName evidence="4">GNVR domain-containing protein</fullName>
    </submittedName>
</protein>